<dbReference type="AlphaFoldDB" id="A0A9D1T3F7"/>
<organism evidence="1 2">
    <name type="scientific">Candidatus Spyradenecus faecavium</name>
    <dbReference type="NCBI Taxonomy" id="2840947"/>
    <lineage>
        <taxon>Bacteria</taxon>
        <taxon>Pseudomonadati</taxon>
        <taxon>Lentisphaerota</taxon>
        <taxon>Lentisphaeria</taxon>
        <taxon>Lentisphaerales</taxon>
        <taxon>Lentisphaeraceae</taxon>
        <taxon>Lentisphaeraceae incertae sedis</taxon>
        <taxon>Candidatus Spyradenecus</taxon>
    </lineage>
</organism>
<evidence type="ECO:0000313" key="1">
    <source>
        <dbReference type="EMBL" id="HIV10001.1"/>
    </source>
</evidence>
<dbReference type="Proteomes" id="UP000886845">
    <property type="component" value="Unassembled WGS sequence"/>
</dbReference>
<reference evidence="1" key="1">
    <citation type="submission" date="2020-10" db="EMBL/GenBank/DDBJ databases">
        <authorList>
            <person name="Gilroy R."/>
        </authorList>
    </citation>
    <scope>NUCLEOTIDE SEQUENCE</scope>
    <source>
        <strain evidence="1">35461</strain>
    </source>
</reference>
<reference evidence="1" key="2">
    <citation type="journal article" date="2021" name="PeerJ">
        <title>Extensive microbial diversity within the chicken gut microbiome revealed by metagenomics and culture.</title>
        <authorList>
            <person name="Gilroy R."/>
            <person name="Ravi A."/>
            <person name="Getino M."/>
            <person name="Pursley I."/>
            <person name="Horton D.L."/>
            <person name="Alikhan N.F."/>
            <person name="Baker D."/>
            <person name="Gharbi K."/>
            <person name="Hall N."/>
            <person name="Watson M."/>
            <person name="Adriaenssens E.M."/>
            <person name="Foster-Nyarko E."/>
            <person name="Jarju S."/>
            <person name="Secka A."/>
            <person name="Antonio M."/>
            <person name="Oren A."/>
            <person name="Chaudhuri R.R."/>
            <person name="La Ragione R."/>
            <person name="Hildebrand F."/>
            <person name="Pallen M.J."/>
        </authorList>
    </citation>
    <scope>NUCLEOTIDE SEQUENCE</scope>
    <source>
        <strain evidence="1">35461</strain>
    </source>
</reference>
<gene>
    <name evidence="1" type="ORF">IAC79_07805</name>
</gene>
<accession>A0A9D1T3F7</accession>
<evidence type="ECO:0000313" key="2">
    <source>
        <dbReference type="Proteomes" id="UP000886845"/>
    </source>
</evidence>
<sequence>MFRQRLAGSSRCELWRAEQTALERDVLVTVFGPGAALGAIQALAQTKSPLIPEIIDIQRTAERTCVITEDPHARGIVGLLAGRRLDAGQISNLGMRLAEGFAELEASGVVYGGLCPT</sequence>
<proteinExistence type="predicted"/>
<protein>
    <submittedName>
        <fullName evidence="1">Uncharacterized protein</fullName>
    </submittedName>
</protein>
<dbReference type="EMBL" id="DVOR01000243">
    <property type="protein sequence ID" value="HIV10001.1"/>
    <property type="molecule type" value="Genomic_DNA"/>
</dbReference>
<name>A0A9D1T3F7_9BACT</name>
<feature type="non-terminal residue" evidence="1">
    <location>
        <position position="117"/>
    </location>
</feature>
<comment type="caution">
    <text evidence="1">The sequence shown here is derived from an EMBL/GenBank/DDBJ whole genome shotgun (WGS) entry which is preliminary data.</text>
</comment>